<evidence type="ECO:0000256" key="5">
    <source>
        <dbReference type="ARBA" id="ARBA00022692"/>
    </source>
</evidence>
<evidence type="ECO:0000256" key="7">
    <source>
        <dbReference type="ARBA" id="ARBA00023136"/>
    </source>
</evidence>
<keyword evidence="3" id="KW-0813">Transport</keyword>
<accession>A0A128EJV7</accession>
<gene>
    <name evidence="9" type="ORF">ERS672216_01606</name>
</gene>
<reference evidence="9 10" key="1">
    <citation type="submission" date="2016-02" db="EMBL/GenBank/DDBJ databases">
        <authorList>
            <consortium name="Pathogen Informatics"/>
        </authorList>
    </citation>
    <scope>NUCLEOTIDE SEQUENCE [LARGE SCALE GENOMIC DNA]</scope>
    <source>
        <strain evidence="9 10">RC20</strain>
    </source>
</reference>
<sequence>MLFAPLYSIFFLLVGGYFAKRVGMIAQKDSAIFLSFIVNFALPALIFDKIYHVSIHLALLKAIFLSLSCMVIVGIIIIFLGLVFKFSRVTIICLFLLSVFGNTLFVGLPVSSAILGDEMVENIVFYDQAITAIPVSIIAPIAISFAGVSERKFLNTIKQIFKFPPFLALILALILKSISIPELFFAPLHLIGNSIVPIALFSIGVGLSFNSIKTSWKPSLVAIFAKMILMPILFFAFLKLLKLDTHETTLGLILSSMPTAVIVSAIIMKANLNTNLAISATAMGHFVMFITLPIIYKFLIL</sequence>
<feature type="transmembrane region" description="Helical" evidence="8">
    <location>
        <begin position="219"/>
        <end position="238"/>
    </location>
</feature>
<dbReference type="EMBL" id="FIZP01000011">
    <property type="protein sequence ID" value="CZE48811.1"/>
    <property type="molecule type" value="Genomic_DNA"/>
</dbReference>
<dbReference type="AlphaFoldDB" id="A0A128EJV7"/>
<feature type="transmembrane region" description="Helical" evidence="8">
    <location>
        <begin position="30"/>
        <end position="47"/>
    </location>
</feature>
<dbReference type="InterPro" id="IPR038770">
    <property type="entry name" value="Na+/solute_symporter_sf"/>
</dbReference>
<dbReference type="GO" id="GO:0055085">
    <property type="term" value="P:transmembrane transport"/>
    <property type="evidence" value="ECO:0007669"/>
    <property type="project" value="InterPro"/>
</dbReference>
<evidence type="ECO:0000256" key="6">
    <source>
        <dbReference type="ARBA" id="ARBA00022989"/>
    </source>
</evidence>
<evidence type="ECO:0000256" key="1">
    <source>
        <dbReference type="ARBA" id="ARBA00004651"/>
    </source>
</evidence>
<dbReference type="Gene3D" id="1.20.1530.20">
    <property type="match status" value="1"/>
</dbReference>
<feature type="transmembrane region" description="Helical" evidence="8">
    <location>
        <begin position="128"/>
        <end position="148"/>
    </location>
</feature>
<dbReference type="Proteomes" id="UP000069632">
    <property type="component" value="Unassembled WGS sequence"/>
</dbReference>
<keyword evidence="7 8" id="KW-0472">Membrane</keyword>
<protein>
    <submittedName>
        <fullName evidence="9">Auxin efflux carrier (AEC) family protein</fullName>
    </submittedName>
</protein>
<dbReference type="PANTHER" id="PTHR36838">
    <property type="entry name" value="AUXIN EFFLUX CARRIER FAMILY PROTEIN"/>
    <property type="match status" value="1"/>
</dbReference>
<dbReference type="OrthoDB" id="9786183at2"/>
<dbReference type="GO" id="GO:0005886">
    <property type="term" value="C:plasma membrane"/>
    <property type="evidence" value="ECO:0007669"/>
    <property type="project" value="UniProtKB-SubCell"/>
</dbReference>
<dbReference type="InterPro" id="IPR004776">
    <property type="entry name" value="Mem_transp_PIN-like"/>
</dbReference>
<proteinExistence type="inferred from homology"/>
<feature type="transmembrane region" description="Helical" evidence="8">
    <location>
        <begin position="275"/>
        <end position="296"/>
    </location>
</feature>
<name>A0A128EJV7_9BACT</name>
<dbReference type="Pfam" id="PF03547">
    <property type="entry name" value="Mem_trans"/>
    <property type="match status" value="1"/>
</dbReference>
<feature type="transmembrane region" description="Helical" evidence="8">
    <location>
        <begin position="91"/>
        <end position="116"/>
    </location>
</feature>
<evidence type="ECO:0000313" key="10">
    <source>
        <dbReference type="Proteomes" id="UP000069632"/>
    </source>
</evidence>
<keyword evidence="4" id="KW-1003">Cell membrane</keyword>
<feature type="transmembrane region" description="Helical" evidence="8">
    <location>
        <begin position="250"/>
        <end position="268"/>
    </location>
</feature>
<keyword evidence="10" id="KW-1185">Reference proteome</keyword>
<feature type="transmembrane region" description="Helical" evidence="8">
    <location>
        <begin position="6"/>
        <end position="23"/>
    </location>
</feature>
<evidence type="ECO:0000256" key="4">
    <source>
        <dbReference type="ARBA" id="ARBA00022475"/>
    </source>
</evidence>
<feature type="transmembrane region" description="Helical" evidence="8">
    <location>
        <begin position="59"/>
        <end position="84"/>
    </location>
</feature>
<evidence type="ECO:0000256" key="2">
    <source>
        <dbReference type="ARBA" id="ARBA00010145"/>
    </source>
</evidence>
<keyword evidence="6 8" id="KW-1133">Transmembrane helix</keyword>
<comment type="subcellular location">
    <subcellularLocation>
        <location evidence="1">Cell membrane</location>
        <topology evidence="1">Multi-pass membrane protein</topology>
    </subcellularLocation>
</comment>
<dbReference type="PANTHER" id="PTHR36838:SF1">
    <property type="entry name" value="SLR1864 PROTEIN"/>
    <property type="match status" value="1"/>
</dbReference>
<evidence type="ECO:0000256" key="3">
    <source>
        <dbReference type="ARBA" id="ARBA00022448"/>
    </source>
</evidence>
<organism evidence="9 10">
    <name type="scientific">Campylobacter geochelonis</name>
    <dbReference type="NCBI Taxonomy" id="1780362"/>
    <lineage>
        <taxon>Bacteria</taxon>
        <taxon>Pseudomonadati</taxon>
        <taxon>Campylobacterota</taxon>
        <taxon>Epsilonproteobacteria</taxon>
        <taxon>Campylobacterales</taxon>
        <taxon>Campylobacteraceae</taxon>
        <taxon>Campylobacter</taxon>
    </lineage>
</organism>
<feature type="transmembrane region" description="Helical" evidence="8">
    <location>
        <begin position="184"/>
        <end position="207"/>
    </location>
</feature>
<keyword evidence="5 8" id="KW-0812">Transmembrane</keyword>
<evidence type="ECO:0000313" key="9">
    <source>
        <dbReference type="EMBL" id="CZE48811.1"/>
    </source>
</evidence>
<feature type="transmembrane region" description="Helical" evidence="8">
    <location>
        <begin position="160"/>
        <end position="178"/>
    </location>
</feature>
<dbReference type="RefSeq" id="WP_075493225.1">
    <property type="nucleotide sequence ID" value="NZ_CP053844.1"/>
</dbReference>
<comment type="similarity">
    <text evidence="2">Belongs to the auxin efflux carrier (TC 2.A.69) family.</text>
</comment>
<evidence type="ECO:0000256" key="8">
    <source>
        <dbReference type="SAM" id="Phobius"/>
    </source>
</evidence>